<dbReference type="SUPFAM" id="SSF51735">
    <property type="entry name" value="NAD(P)-binding Rossmann-fold domains"/>
    <property type="match status" value="1"/>
</dbReference>
<proteinExistence type="inferred from homology"/>
<dbReference type="Pfam" id="PF03807">
    <property type="entry name" value="F420_oxidored"/>
    <property type="match status" value="1"/>
</dbReference>
<evidence type="ECO:0000256" key="7">
    <source>
        <dbReference type="ARBA" id="ARBA00022857"/>
    </source>
</evidence>
<evidence type="ECO:0000313" key="17">
    <source>
        <dbReference type="Ensembl" id="ENSLLEP00000044606.1"/>
    </source>
</evidence>
<evidence type="ECO:0000256" key="14">
    <source>
        <dbReference type="SAM" id="MobiDB-lite"/>
    </source>
</evidence>
<dbReference type="InterPro" id="IPR028939">
    <property type="entry name" value="P5C_Rdtase_cat_N"/>
</dbReference>
<dbReference type="HAMAP" id="MF_01925">
    <property type="entry name" value="P5C_reductase"/>
    <property type="match status" value="1"/>
</dbReference>
<comment type="catalytic activity">
    <reaction evidence="10">
        <text>L-proline + NADP(+) = (S)-1-pyrroline-5-carboxylate + NADPH + 2 H(+)</text>
        <dbReference type="Rhea" id="RHEA:14109"/>
        <dbReference type="ChEBI" id="CHEBI:15378"/>
        <dbReference type="ChEBI" id="CHEBI:17388"/>
        <dbReference type="ChEBI" id="CHEBI:57783"/>
        <dbReference type="ChEBI" id="CHEBI:58349"/>
        <dbReference type="ChEBI" id="CHEBI:60039"/>
        <dbReference type="EC" id="1.5.1.2"/>
    </reaction>
    <physiologicalReaction direction="right-to-left" evidence="10">
        <dbReference type="Rhea" id="RHEA:14111"/>
    </physiologicalReaction>
</comment>
<keyword evidence="4" id="KW-0963">Cytoplasm</keyword>
<dbReference type="Pfam" id="PF14748">
    <property type="entry name" value="P5CR_dimer"/>
    <property type="match status" value="1"/>
</dbReference>
<evidence type="ECO:0000256" key="4">
    <source>
        <dbReference type="ARBA" id="ARBA00022490"/>
    </source>
</evidence>
<dbReference type="GO" id="GO:0005737">
    <property type="term" value="C:cytoplasm"/>
    <property type="evidence" value="ECO:0007669"/>
    <property type="project" value="UniProtKB-SubCell"/>
</dbReference>
<dbReference type="PROSITE" id="PS00521">
    <property type="entry name" value="P5CR"/>
    <property type="match status" value="1"/>
</dbReference>
<evidence type="ECO:0000256" key="9">
    <source>
        <dbReference type="ARBA" id="ARBA00038523"/>
    </source>
</evidence>
<evidence type="ECO:0000256" key="12">
    <source>
        <dbReference type="ARBA" id="ARBA00049975"/>
    </source>
</evidence>
<evidence type="ECO:0000256" key="2">
    <source>
        <dbReference type="ARBA" id="ARBA00005205"/>
    </source>
</evidence>
<dbReference type="InterPro" id="IPR000304">
    <property type="entry name" value="Pyrroline-COOH_reductase"/>
</dbReference>
<organism evidence="17 18">
    <name type="scientific">Leptobrachium leishanense</name>
    <name type="common">Leishan spiny toad</name>
    <dbReference type="NCBI Taxonomy" id="445787"/>
    <lineage>
        <taxon>Eukaryota</taxon>
        <taxon>Metazoa</taxon>
        <taxon>Chordata</taxon>
        <taxon>Craniata</taxon>
        <taxon>Vertebrata</taxon>
        <taxon>Euteleostomi</taxon>
        <taxon>Amphibia</taxon>
        <taxon>Batrachia</taxon>
        <taxon>Anura</taxon>
        <taxon>Pelobatoidea</taxon>
        <taxon>Megophryidae</taxon>
        <taxon>Leptobrachium</taxon>
    </lineage>
</organism>
<reference evidence="17" key="1">
    <citation type="submission" date="2025-08" db="UniProtKB">
        <authorList>
            <consortium name="Ensembl"/>
        </authorList>
    </citation>
    <scope>IDENTIFICATION</scope>
</reference>
<dbReference type="NCBIfam" id="TIGR00112">
    <property type="entry name" value="proC"/>
    <property type="match status" value="1"/>
</dbReference>
<dbReference type="EC" id="1.5.1.2" evidence="13"/>
<comment type="function">
    <text evidence="12">Oxidoreductase that catalyzes the last step in proline biosynthesis, which corresponds to the reduction of pyrroline-5-carboxylate (P5C) to L-proline using NAD(P)H. Proline is synthesized from either glutamate or ornithine; both are converted to P5C, and then to proline via pyrroline-5-carboxylate reductases (PYCRs). PYCR3 is exclusively linked to the biosynthesis of proline from ornithine.</text>
</comment>
<dbReference type="SUPFAM" id="SSF48179">
    <property type="entry name" value="6-phosphogluconate dehydrogenase C-terminal domain-like"/>
    <property type="match status" value="1"/>
</dbReference>
<dbReference type="GeneTree" id="ENSGT00950000183044"/>
<evidence type="ECO:0000256" key="1">
    <source>
        <dbReference type="ARBA" id="ARBA00004496"/>
    </source>
</evidence>
<gene>
    <name evidence="17" type="primary">PYCR3</name>
</gene>
<dbReference type="PANTHER" id="PTHR11645">
    <property type="entry name" value="PYRROLINE-5-CARBOXYLATE REDUCTASE"/>
    <property type="match status" value="1"/>
</dbReference>
<dbReference type="AlphaFoldDB" id="A0A8C5QX79"/>
<evidence type="ECO:0000256" key="10">
    <source>
        <dbReference type="ARBA" id="ARBA00049867"/>
    </source>
</evidence>
<accession>A0A8C5QX79</accession>
<comment type="subcellular location">
    <subcellularLocation>
        <location evidence="1">Cytoplasm</location>
    </subcellularLocation>
</comment>
<sequence>MAAVWGAQCRLGCIGAGKMARGILQGAILTGYPLSPSEGTERPSGNSKRLQGRGSDQAGLELLIRLLEARSSEQPSGWADLGTVQAGDVTVSAPSDRNLKPFQEHGCHVTHVNGDVVLGCLVILLAVKPHIVPAVLQEISPLVTPEHVIISVAAGVTLRTLEEALPDGTKVLRMSPNLPCLVQEGAVVLCRGRCAGDREVAMLKSLFSGCGLSEEVPESYIDIHTGLSGSGVAYVYMFAEALADGAVKMGMSSELSHRIAAQTLLGAAKMLLETGEHPAKLRSDVCTPGGTTIHALHELEKGGLRATVMNAVEAATVKARNIGKPPPQ</sequence>
<name>A0A8C5QX79_9ANUR</name>
<feature type="domain" description="Pyrroline-5-carboxylate reductase catalytic N-terminal" evidence="15">
    <location>
        <begin position="83"/>
        <end position="155"/>
    </location>
</feature>
<keyword evidence="7 13" id="KW-0521">NADP</keyword>
<feature type="domain" description="Pyrroline-5-carboxylate reductase dimerisation" evidence="16">
    <location>
        <begin position="218"/>
        <end position="321"/>
    </location>
</feature>
<comment type="subunit">
    <text evidence="9">Homodecamer; composed of 5 homodimers.</text>
</comment>
<keyword evidence="6 13" id="KW-0641">Proline biosynthesis</keyword>
<dbReference type="UniPathway" id="UPA00098">
    <property type="reaction ID" value="UER00361"/>
</dbReference>
<reference evidence="17" key="2">
    <citation type="submission" date="2025-09" db="UniProtKB">
        <authorList>
            <consortium name="Ensembl"/>
        </authorList>
    </citation>
    <scope>IDENTIFICATION</scope>
</reference>
<evidence type="ECO:0000256" key="8">
    <source>
        <dbReference type="ARBA" id="ARBA00023002"/>
    </source>
</evidence>
<dbReference type="FunFam" id="1.10.3730.10:FF:000003">
    <property type="entry name" value="Pyrroline-5-carboxylate reductase 1, mitochondrial"/>
    <property type="match status" value="1"/>
</dbReference>
<dbReference type="FunFam" id="3.40.50.720:FF:000367">
    <property type="entry name" value="Pyrroline-5-carboxylate reductase"/>
    <property type="match status" value="1"/>
</dbReference>
<dbReference type="InterPro" id="IPR008927">
    <property type="entry name" value="6-PGluconate_DH-like_C_sf"/>
</dbReference>
<comment type="pathway">
    <text evidence="2 13">Amino-acid biosynthesis; L-proline biosynthesis; L-proline from L-glutamate 5-semialdehyde: step 1/1.</text>
</comment>
<keyword evidence="18" id="KW-1185">Reference proteome</keyword>
<dbReference type="Proteomes" id="UP000694569">
    <property type="component" value="Unplaced"/>
</dbReference>
<evidence type="ECO:0000259" key="16">
    <source>
        <dbReference type="Pfam" id="PF14748"/>
    </source>
</evidence>
<dbReference type="InterPro" id="IPR053790">
    <property type="entry name" value="P5CR-like_CS"/>
</dbReference>
<evidence type="ECO:0000256" key="11">
    <source>
        <dbReference type="ARBA" id="ARBA00049875"/>
    </source>
</evidence>
<keyword evidence="8 13" id="KW-0560">Oxidoreductase</keyword>
<comment type="catalytic activity">
    <reaction evidence="11">
        <text>L-proline + NAD(+) = (S)-1-pyrroline-5-carboxylate + NADH + 2 H(+)</text>
        <dbReference type="Rhea" id="RHEA:14105"/>
        <dbReference type="ChEBI" id="CHEBI:15378"/>
        <dbReference type="ChEBI" id="CHEBI:17388"/>
        <dbReference type="ChEBI" id="CHEBI:57540"/>
        <dbReference type="ChEBI" id="CHEBI:57945"/>
        <dbReference type="ChEBI" id="CHEBI:60039"/>
        <dbReference type="EC" id="1.5.1.2"/>
    </reaction>
    <physiologicalReaction direction="right-to-left" evidence="11">
        <dbReference type="Rhea" id="RHEA:14107"/>
    </physiologicalReaction>
</comment>
<dbReference type="Gene3D" id="3.40.50.720">
    <property type="entry name" value="NAD(P)-binding Rossmann-like Domain"/>
    <property type="match status" value="1"/>
</dbReference>
<dbReference type="Ensembl" id="ENSLLET00000046395.1">
    <property type="protein sequence ID" value="ENSLLEP00000044606.1"/>
    <property type="gene ID" value="ENSLLEG00000028323.1"/>
</dbReference>
<comment type="similarity">
    <text evidence="3 13">Belongs to the pyrroline-5-carboxylate reductase family.</text>
</comment>
<protein>
    <recommendedName>
        <fullName evidence="13">Pyrroline-5-carboxylate reductase</fullName>
        <ecNumber evidence="13">1.5.1.2</ecNumber>
    </recommendedName>
</protein>
<evidence type="ECO:0000256" key="13">
    <source>
        <dbReference type="RuleBase" id="RU003903"/>
    </source>
</evidence>
<dbReference type="InterPro" id="IPR029036">
    <property type="entry name" value="P5CR_dimer"/>
</dbReference>
<evidence type="ECO:0000256" key="6">
    <source>
        <dbReference type="ARBA" id="ARBA00022650"/>
    </source>
</evidence>
<feature type="region of interest" description="Disordered" evidence="14">
    <location>
        <begin position="34"/>
        <end position="54"/>
    </location>
</feature>
<dbReference type="OrthoDB" id="10263291at2759"/>
<dbReference type="GO" id="GO:0055129">
    <property type="term" value="P:L-proline biosynthetic process"/>
    <property type="evidence" value="ECO:0007669"/>
    <property type="project" value="UniProtKB-UniPathway"/>
</dbReference>
<evidence type="ECO:0000259" key="15">
    <source>
        <dbReference type="Pfam" id="PF03807"/>
    </source>
</evidence>
<dbReference type="PANTHER" id="PTHR11645:SF0">
    <property type="entry name" value="PYRROLINE-5-CARBOXYLATE REDUCTASE 3"/>
    <property type="match status" value="1"/>
</dbReference>
<evidence type="ECO:0000256" key="5">
    <source>
        <dbReference type="ARBA" id="ARBA00022605"/>
    </source>
</evidence>
<evidence type="ECO:0000256" key="3">
    <source>
        <dbReference type="ARBA" id="ARBA00005525"/>
    </source>
</evidence>
<keyword evidence="5 13" id="KW-0028">Amino-acid biosynthesis</keyword>
<dbReference type="InterPro" id="IPR036291">
    <property type="entry name" value="NAD(P)-bd_dom_sf"/>
</dbReference>
<dbReference type="Gene3D" id="1.10.3730.10">
    <property type="entry name" value="ProC C-terminal domain-like"/>
    <property type="match status" value="1"/>
</dbReference>
<evidence type="ECO:0000313" key="18">
    <source>
        <dbReference type="Proteomes" id="UP000694569"/>
    </source>
</evidence>
<dbReference type="GO" id="GO:0004735">
    <property type="term" value="F:pyrroline-5-carboxylate reductase activity"/>
    <property type="evidence" value="ECO:0007669"/>
    <property type="project" value="UniProtKB-EC"/>
</dbReference>